<evidence type="ECO:0000313" key="4">
    <source>
        <dbReference type="Proteomes" id="UP001228690"/>
    </source>
</evidence>
<reference evidence="3 4" key="1">
    <citation type="submission" date="2023-04" db="EMBL/GenBank/DDBJ databases">
        <title>Spirochaete genome identified in red abalone sample constitutes a novel genus.</title>
        <authorList>
            <person name="Sharma S.P."/>
            <person name="Purcell C.M."/>
            <person name="Hyde J.R."/>
            <person name="Severin A.J."/>
        </authorList>
    </citation>
    <scope>NUCLEOTIDE SEQUENCE [LARGE SCALE GENOMIC DNA]</scope>
    <source>
        <strain evidence="3 4">SP-2023</strain>
    </source>
</reference>
<keyword evidence="3" id="KW-0132">Cell division</keyword>
<sequence>MISLKQLQQLRELVHRAVERLRLLEQENAQMRQMLLQYKGNLDGLSQENQALEKNRQLVESEVSGLLDELQSLHLNDPDPGENTASDNVDSTDAASETKAGELPQVSPDESLQFVEQRQSVDPKHISEHDYEQFLRQSGQLNGVSETVTQEEPPIKMPANQQPPNYSVPAEPVSSDSTGTEQEELSHSLDVSLGMGGDSLLALEENLSSPVSGEDPTEDNDLEIF</sequence>
<keyword evidence="1" id="KW-0175">Coiled coil</keyword>
<name>A0ABY8MI01_9SPIO</name>
<dbReference type="EMBL" id="CP123443">
    <property type="protein sequence ID" value="WGK68439.1"/>
    <property type="molecule type" value="Genomic_DNA"/>
</dbReference>
<feature type="region of interest" description="Disordered" evidence="2">
    <location>
        <begin position="72"/>
        <end position="123"/>
    </location>
</feature>
<keyword evidence="3" id="KW-0131">Cell cycle</keyword>
<dbReference type="Proteomes" id="UP001228690">
    <property type="component" value="Chromosome"/>
</dbReference>
<gene>
    <name evidence="3" type="ORF">P0082_08090</name>
</gene>
<evidence type="ECO:0000256" key="1">
    <source>
        <dbReference type="SAM" id="Coils"/>
    </source>
</evidence>
<organism evidence="3 4">
    <name type="scientific">Candidatus Haliotispira prima</name>
    <dbReference type="NCBI Taxonomy" id="3034016"/>
    <lineage>
        <taxon>Bacteria</taxon>
        <taxon>Pseudomonadati</taxon>
        <taxon>Spirochaetota</taxon>
        <taxon>Spirochaetia</taxon>
        <taxon>Spirochaetales</taxon>
        <taxon>Spirochaetaceae</taxon>
        <taxon>Candidatus Haliotispira</taxon>
    </lineage>
</organism>
<keyword evidence="4" id="KW-1185">Reference proteome</keyword>
<dbReference type="RefSeq" id="WP_326926620.1">
    <property type="nucleotide sequence ID" value="NZ_CP123443.1"/>
</dbReference>
<feature type="compositionally biased region" description="Acidic residues" evidence="2">
    <location>
        <begin position="215"/>
        <end position="225"/>
    </location>
</feature>
<proteinExistence type="predicted"/>
<feature type="coiled-coil region" evidence="1">
    <location>
        <begin position="7"/>
        <end position="69"/>
    </location>
</feature>
<dbReference type="GO" id="GO:0051301">
    <property type="term" value="P:cell division"/>
    <property type="evidence" value="ECO:0007669"/>
    <property type="project" value="UniProtKB-KW"/>
</dbReference>
<evidence type="ECO:0000256" key="2">
    <source>
        <dbReference type="SAM" id="MobiDB-lite"/>
    </source>
</evidence>
<evidence type="ECO:0000313" key="3">
    <source>
        <dbReference type="EMBL" id="WGK68439.1"/>
    </source>
</evidence>
<accession>A0ABY8MI01</accession>
<feature type="compositionally biased region" description="Polar residues" evidence="2">
    <location>
        <begin position="83"/>
        <end position="95"/>
    </location>
</feature>
<protein>
    <submittedName>
        <fullName evidence="3">Cell division protein ZapB</fullName>
    </submittedName>
</protein>
<feature type="compositionally biased region" description="Polar residues" evidence="2">
    <location>
        <begin position="108"/>
        <end position="118"/>
    </location>
</feature>
<feature type="region of interest" description="Disordered" evidence="2">
    <location>
        <begin position="146"/>
        <end position="225"/>
    </location>
</feature>